<dbReference type="InterPro" id="IPR005149">
    <property type="entry name" value="Tscrpt_reg_PadR_N"/>
</dbReference>
<dbReference type="EMBL" id="LDTF01000068">
    <property type="protein sequence ID" value="KTT97131.1"/>
    <property type="molecule type" value="Genomic_DNA"/>
</dbReference>
<name>A0A147IPQ4_9SPHN</name>
<dbReference type="PANTHER" id="PTHR33169:SF14">
    <property type="entry name" value="TRANSCRIPTIONAL REGULATOR RV3488"/>
    <property type="match status" value="1"/>
</dbReference>
<gene>
    <name evidence="2" type="ORF">NS355_12430</name>
</gene>
<dbReference type="InterPro" id="IPR036390">
    <property type="entry name" value="WH_DNA-bd_sf"/>
</dbReference>
<dbReference type="SUPFAM" id="SSF46785">
    <property type="entry name" value="Winged helix' DNA-binding domain"/>
    <property type="match status" value="1"/>
</dbReference>
<organism evidence="2 3">
    <name type="scientific">Sphingomonas yabuuchiae</name>
    <dbReference type="NCBI Taxonomy" id="172044"/>
    <lineage>
        <taxon>Bacteria</taxon>
        <taxon>Pseudomonadati</taxon>
        <taxon>Pseudomonadota</taxon>
        <taxon>Alphaproteobacteria</taxon>
        <taxon>Sphingomonadales</taxon>
        <taxon>Sphingomonadaceae</taxon>
        <taxon>Sphingomonas</taxon>
    </lineage>
</organism>
<dbReference type="Pfam" id="PF03551">
    <property type="entry name" value="PadR"/>
    <property type="match status" value="1"/>
</dbReference>
<dbReference type="InterPro" id="IPR036388">
    <property type="entry name" value="WH-like_DNA-bd_sf"/>
</dbReference>
<dbReference type="PANTHER" id="PTHR33169">
    <property type="entry name" value="PADR-FAMILY TRANSCRIPTIONAL REGULATOR"/>
    <property type="match status" value="1"/>
</dbReference>
<dbReference type="InterPro" id="IPR052509">
    <property type="entry name" value="Metal_resp_DNA-bind_regulator"/>
</dbReference>
<comment type="caution">
    <text evidence="2">The sequence shown here is derived from an EMBL/GenBank/DDBJ whole genome shotgun (WGS) entry which is preliminary data.</text>
</comment>
<evidence type="ECO:0000313" key="2">
    <source>
        <dbReference type="EMBL" id="KTT97131.1"/>
    </source>
</evidence>
<dbReference type="Gene3D" id="1.10.10.10">
    <property type="entry name" value="Winged helix-like DNA-binding domain superfamily/Winged helix DNA-binding domain"/>
    <property type="match status" value="1"/>
</dbReference>
<evidence type="ECO:0000313" key="3">
    <source>
        <dbReference type="Proteomes" id="UP000073923"/>
    </source>
</evidence>
<dbReference type="Proteomes" id="UP000073923">
    <property type="component" value="Unassembled WGS sequence"/>
</dbReference>
<accession>A0A147IPQ4</accession>
<evidence type="ECO:0000259" key="1">
    <source>
        <dbReference type="Pfam" id="PF03551"/>
    </source>
</evidence>
<dbReference type="RefSeq" id="WP_058746002.1">
    <property type="nucleotide sequence ID" value="NZ_LDTF01000068.1"/>
</dbReference>
<proteinExistence type="predicted"/>
<dbReference type="PATRIC" id="fig|172044.3.peg.2487"/>
<sequence length="111" mass="12073">MDIGSWQSQLRKGAAELVLLSVLSRGEAYGLEILARIRAGGDLVSEGSLYPLLARLEKAGRIAGRWELPAEGGNPRKYYSLTPEGAALAEAMRAAWIDFRTTITTLVEDQP</sequence>
<dbReference type="AlphaFoldDB" id="A0A147IPQ4"/>
<reference evidence="2 3" key="1">
    <citation type="journal article" date="2016" name="Front. Microbiol.">
        <title>Genomic Resource of Rice Seed Associated Bacteria.</title>
        <authorList>
            <person name="Midha S."/>
            <person name="Bansal K."/>
            <person name="Sharma S."/>
            <person name="Kumar N."/>
            <person name="Patil P.P."/>
            <person name="Chaudhry V."/>
            <person name="Patil P.B."/>
        </authorList>
    </citation>
    <scope>NUCLEOTIDE SEQUENCE [LARGE SCALE GENOMIC DNA]</scope>
    <source>
        <strain evidence="2 3">NS355</strain>
    </source>
</reference>
<feature type="domain" description="Transcription regulator PadR N-terminal" evidence="1">
    <location>
        <begin position="19"/>
        <end position="88"/>
    </location>
</feature>
<protein>
    <recommendedName>
        <fullName evidence="1">Transcription regulator PadR N-terminal domain-containing protein</fullName>
    </recommendedName>
</protein>